<evidence type="ECO:0000256" key="5">
    <source>
        <dbReference type="ARBA" id="ARBA00022448"/>
    </source>
</evidence>
<evidence type="ECO:0000256" key="6">
    <source>
        <dbReference type="ARBA" id="ARBA00022729"/>
    </source>
</evidence>
<feature type="chain" id="PRO_5011801560" description="Outer-membrane lipoprotein carrier protein" evidence="10">
    <location>
        <begin position="20"/>
        <end position="204"/>
    </location>
</feature>
<keyword evidence="6 10" id="KW-0732">Signal</keyword>
<comment type="similarity">
    <text evidence="2 10">Belongs to the LolA family.</text>
</comment>
<keyword evidence="8 10" id="KW-0653">Protein transport</keyword>
<evidence type="ECO:0000256" key="9">
    <source>
        <dbReference type="ARBA" id="ARBA00023186"/>
    </source>
</evidence>
<keyword evidence="11" id="KW-0449">Lipoprotein</keyword>
<comment type="subunit">
    <text evidence="3 10">Monomer.</text>
</comment>
<dbReference type="GO" id="GO:0030288">
    <property type="term" value="C:outer membrane-bounded periplasmic space"/>
    <property type="evidence" value="ECO:0007669"/>
    <property type="project" value="TreeGrafter"/>
</dbReference>
<protein>
    <recommendedName>
        <fullName evidence="4 10">Outer-membrane lipoprotein carrier protein</fullName>
    </recommendedName>
</protein>
<evidence type="ECO:0000313" key="11">
    <source>
        <dbReference type="EMBL" id="SFD46798.1"/>
    </source>
</evidence>
<evidence type="ECO:0000256" key="1">
    <source>
        <dbReference type="ARBA" id="ARBA00004418"/>
    </source>
</evidence>
<evidence type="ECO:0000256" key="8">
    <source>
        <dbReference type="ARBA" id="ARBA00022927"/>
    </source>
</evidence>
<keyword evidence="9 10" id="KW-0143">Chaperone</keyword>
<dbReference type="InterPro" id="IPR018323">
    <property type="entry name" value="OM_lipoprot_carrier_LolA_Pbac"/>
</dbReference>
<dbReference type="PANTHER" id="PTHR35869">
    <property type="entry name" value="OUTER-MEMBRANE LIPOPROTEIN CARRIER PROTEIN"/>
    <property type="match status" value="1"/>
</dbReference>
<evidence type="ECO:0000313" key="12">
    <source>
        <dbReference type="Proteomes" id="UP000198862"/>
    </source>
</evidence>
<keyword evidence="5 10" id="KW-0813">Transport</keyword>
<sequence precursor="true">MIKKSILGLMFSMSFSTLAGDLEQLRSQLNLLTSFTASFEQVVKDEQGEILQKGKGNIALQQPNKINWQQTEPDETLLVSNGVKTYYFDSFAEQVSIFNSNKLIQSTPFILLTSNDEKLWQKYTVTLANNAYTVTPKSLDNAQVSALVIYFKNDKGLEKLEIKDVSGQTSYFDFSNSKVNQKIDDDTFKFVIPAGVEIDDQTSN</sequence>
<evidence type="ECO:0000256" key="7">
    <source>
        <dbReference type="ARBA" id="ARBA00022764"/>
    </source>
</evidence>
<dbReference type="RefSeq" id="WP_091990350.1">
    <property type="nucleotide sequence ID" value="NZ_FOLO01000060.1"/>
</dbReference>
<dbReference type="AlphaFoldDB" id="A0A1I1SPZ4"/>
<dbReference type="GO" id="GO:0044874">
    <property type="term" value="P:lipoprotein localization to outer membrane"/>
    <property type="evidence" value="ECO:0007669"/>
    <property type="project" value="UniProtKB-UniRule"/>
</dbReference>
<evidence type="ECO:0000256" key="10">
    <source>
        <dbReference type="HAMAP-Rule" id="MF_00240"/>
    </source>
</evidence>
<dbReference type="NCBIfam" id="TIGR00547">
    <property type="entry name" value="lolA"/>
    <property type="match status" value="1"/>
</dbReference>
<dbReference type="STRING" id="1123010.SAMN02745724_04605"/>
<dbReference type="Gene3D" id="2.50.20.10">
    <property type="entry name" value="Lipoprotein localisation LolA/LolB/LppX"/>
    <property type="match status" value="1"/>
</dbReference>
<gene>
    <name evidence="10" type="primary">lolA</name>
    <name evidence="11" type="ORF">SAMN02745724_04605</name>
</gene>
<dbReference type="GO" id="GO:0042953">
    <property type="term" value="P:lipoprotein transport"/>
    <property type="evidence" value="ECO:0007669"/>
    <property type="project" value="InterPro"/>
</dbReference>
<dbReference type="PANTHER" id="PTHR35869:SF1">
    <property type="entry name" value="OUTER-MEMBRANE LIPOPROTEIN CARRIER PROTEIN"/>
    <property type="match status" value="1"/>
</dbReference>
<comment type="function">
    <text evidence="10">Participates in the translocation of lipoproteins from the inner membrane to the outer membrane. Only forms a complex with a lipoprotein if the residue after the N-terminal Cys is not an aspartate (The Asp acts as a targeting signal to indicate that the lipoprotein should stay in the inner membrane).</text>
</comment>
<dbReference type="InterPro" id="IPR004564">
    <property type="entry name" value="OM_lipoprot_carrier_LolA-like"/>
</dbReference>
<dbReference type="CDD" id="cd16325">
    <property type="entry name" value="LolA"/>
    <property type="match status" value="1"/>
</dbReference>
<proteinExistence type="inferred from homology"/>
<feature type="signal peptide" evidence="10">
    <location>
        <begin position="1"/>
        <end position="19"/>
    </location>
</feature>
<dbReference type="Proteomes" id="UP000198862">
    <property type="component" value="Unassembled WGS sequence"/>
</dbReference>
<reference evidence="11 12" key="1">
    <citation type="submission" date="2016-10" db="EMBL/GenBank/DDBJ databases">
        <authorList>
            <person name="de Groot N.N."/>
        </authorList>
    </citation>
    <scope>NUCLEOTIDE SEQUENCE [LARGE SCALE GENOMIC DNA]</scope>
    <source>
        <strain evidence="11 12">DSM 6059</strain>
    </source>
</reference>
<keyword evidence="7 10" id="KW-0574">Periplasm</keyword>
<accession>A0A1I1SPZ4</accession>
<dbReference type="OrthoDB" id="9787361at2"/>
<dbReference type="InterPro" id="IPR029046">
    <property type="entry name" value="LolA/LolB/LppX"/>
</dbReference>
<keyword evidence="12" id="KW-1185">Reference proteome</keyword>
<name>A0A1I1SPZ4_9GAMM</name>
<dbReference type="SUPFAM" id="SSF89392">
    <property type="entry name" value="Prokaryotic lipoproteins and lipoprotein localization factors"/>
    <property type="match status" value="1"/>
</dbReference>
<evidence type="ECO:0000256" key="4">
    <source>
        <dbReference type="ARBA" id="ARBA00014035"/>
    </source>
</evidence>
<dbReference type="Pfam" id="PF03548">
    <property type="entry name" value="LolA"/>
    <property type="match status" value="1"/>
</dbReference>
<dbReference type="EMBL" id="FOLO01000060">
    <property type="protein sequence ID" value="SFD46798.1"/>
    <property type="molecule type" value="Genomic_DNA"/>
</dbReference>
<evidence type="ECO:0000256" key="2">
    <source>
        <dbReference type="ARBA" id="ARBA00007615"/>
    </source>
</evidence>
<dbReference type="HAMAP" id="MF_00240">
    <property type="entry name" value="LolA"/>
    <property type="match status" value="1"/>
</dbReference>
<evidence type="ECO:0000256" key="3">
    <source>
        <dbReference type="ARBA" id="ARBA00011245"/>
    </source>
</evidence>
<organism evidence="11 12">
    <name type="scientific">Pseudoalteromonas denitrificans DSM 6059</name>
    <dbReference type="NCBI Taxonomy" id="1123010"/>
    <lineage>
        <taxon>Bacteria</taxon>
        <taxon>Pseudomonadati</taxon>
        <taxon>Pseudomonadota</taxon>
        <taxon>Gammaproteobacteria</taxon>
        <taxon>Alteromonadales</taxon>
        <taxon>Pseudoalteromonadaceae</taxon>
        <taxon>Pseudoalteromonas</taxon>
    </lineage>
</organism>
<comment type="subcellular location">
    <subcellularLocation>
        <location evidence="1 10">Periplasm</location>
    </subcellularLocation>
</comment>